<dbReference type="Proteomes" id="UP001175226">
    <property type="component" value="Unassembled WGS sequence"/>
</dbReference>
<dbReference type="EMBL" id="JAUEPT010000034">
    <property type="protein sequence ID" value="KAK0440230.1"/>
    <property type="molecule type" value="Genomic_DNA"/>
</dbReference>
<sequence>MPIQHAQDIYVPLLLPQGHGYPLWLPQPLSNLPPDCVRCGTQIGDLGHLANDGGFTYLFNVCKDATDPVNLNRVPPGFAPLTNIPGVREDLEAHKRNSVISSPAVEQRRVASGFEFTSSRARAAVLVLPDGAERYDSEQPSLFEEYAIANAHSWYKYYNGLEQGCDLANGSLYLVTGCDKCHCWGNACYSRRTESRSGSLRFLATRNSGRNETSHCHWEGQTDGSIRHQNHQRDASPGATANQTVFMRGYSISVRTQPMSRALGIKKVAVYKSDSKLPRTFRTSGARAPYAPRSQLGLMPAVIRALGFSGTTRGAGRRDTRSLRGQKLLEDEVETSAFEKIDIPYHTTNGLAVQKFLGPSLKVFNPSGLINDYILDSYPDATVALTHDDHLWTGITDKIHNPLDAAELARYAIDNKLVVINKGPRLHNAWIAKRRGHGE</sequence>
<organism evidence="2 3">
    <name type="scientific">Armillaria borealis</name>
    <dbReference type="NCBI Taxonomy" id="47425"/>
    <lineage>
        <taxon>Eukaryota</taxon>
        <taxon>Fungi</taxon>
        <taxon>Dikarya</taxon>
        <taxon>Basidiomycota</taxon>
        <taxon>Agaricomycotina</taxon>
        <taxon>Agaricomycetes</taxon>
        <taxon>Agaricomycetidae</taxon>
        <taxon>Agaricales</taxon>
        <taxon>Marasmiineae</taxon>
        <taxon>Physalacriaceae</taxon>
        <taxon>Armillaria</taxon>
    </lineage>
</organism>
<evidence type="ECO:0000313" key="3">
    <source>
        <dbReference type="Proteomes" id="UP001175226"/>
    </source>
</evidence>
<proteinExistence type="predicted"/>
<evidence type="ECO:0000256" key="1">
    <source>
        <dbReference type="SAM" id="MobiDB-lite"/>
    </source>
</evidence>
<keyword evidence="3" id="KW-1185">Reference proteome</keyword>
<accession>A0AA39JCH2</accession>
<dbReference type="AlphaFoldDB" id="A0AA39JCH2"/>
<feature type="region of interest" description="Disordered" evidence="1">
    <location>
        <begin position="213"/>
        <end position="240"/>
    </location>
</feature>
<reference evidence="2" key="1">
    <citation type="submission" date="2023-06" db="EMBL/GenBank/DDBJ databases">
        <authorList>
            <consortium name="Lawrence Berkeley National Laboratory"/>
            <person name="Ahrendt S."/>
            <person name="Sahu N."/>
            <person name="Indic B."/>
            <person name="Wong-Bajracharya J."/>
            <person name="Merenyi Z."/>
            <person name="Ke H.-M."/>
            <person name="Monk M."/>
            <person name="Kocsube S."/>
            <person name="Drula E."/>
            <person name="Lipzen A."/>
            <person name="Balint B."/>
            <person name="Henrissat B."/>
            <person name="Andreopoulos B."/>
            <person name="Martin F.M."/>
            <person name="Harder C.B."/>
            <person name="Rigling D."/>
            <person name="Ford K.L."/>
            <person name="Foster G.D."/>
            <person name="Pangilinan J."/>
            <person name="Papanicolaou A."/>
            <person name="Barry K."/>
            <person name="LaButti K."/>
            <person name="Viragh M."/>
            <person name="Koriabine M."/>
            <person name="Yan M."/>
            <person name="Riley R."/>
            <person name="Champramary S."/>
            <person name="Plett K.L."/>
            <person name="Tsai I.J."/>
            <person name="Slot J."/>
            <person name="Sipos G."/>
            <person name="Plett J."/>
            <person name="Nagy L.G."/>
            <person name="Grigoriev I.V."/>
        </authorList>
    </citation>
    <scope>NUCLEOTIDE SEQUENCE</scope>
    <source>
        <strain evidence="2">FPL87.14</strain>
    </source>
</reference>
<protein>
    <submittedName>
        <fullName evidence="2">Uncharacterized protein</fullName>
    </submittedName>
</protein>
<name>A0AA39JCH2_9AGAR</name>
<gene>
    <name evidence="2" type="ORF">EV421DRAFT_1816167</name>
</gene>
<comment type="caution">
    <text evidence="2">The sequence shown here is derived from an EMBL/GenBank/DDBJ whole genome shotgun (WGS) entry which is preliminary data.</text>
</comment>
<evidence type="ECO:0000313" key="2">
    <source>
        <dbReference type="EMBL" id="KAK0440230.1"/>
    </source>
</evidence>